<dbReference type="AlphaFoldDB" id="A0A2M6WCU1"/>
<dbReference type="GO" id="GO:0003677">
    <property type="term" value="F:DNA binding"/>
    <property type="evidence" value="ECO:0007669"/>
    <property type="project" value="UniProtKB-UniRule"/>
</dbReference>
<dbReference type="SUPFAM" id="SSF55979">
    <property type="entry name" value="DNA clamp"/>
    <property type="match status" value="3"/>
</dbReference>
<dbReference type="Gene3D" id="3.10.150.10">
    <property type="entry name" value="DNA Polymerase III, subunit A, domain 2"/>
    <property type="match status" value="1"/>
</dbReference>
<dbReference type="Pfam" id="PF02767">
    <property type="entry name" value="DNA_pol3_beta_2"/>
    <property type="match status" value="1"/>
</dbReference>
<evidence type="ECO:0000313" key="14">
    <source>
        <dbReference type="Proteomes" id="UP000230543"/>
    </source>
</evidence>
<comment type="subcellular location">
    <subcellularLocation>
        <location evidence="1 9">Cytoplasm</location>
    </subcellularLocation>
</comment>
<evidence type="ECO:0000256" key="3">
    <source>
        <dbReference type="ARBA" id="ARBA00022490"/>
    </source>
</evidence>
<dbReference type="PANTHER" id="PTHR30478">
    <property type="entry name" value="DNA POLYMERASE III SUBUNIT BETA"/>
    <property type="match status" value="1"/>
</dbReference>
<dbReference type="GO" id="GO:0005737">
    <property type="term" value="C:cytoplasm"/>
    <property type="evidence" value="ECO:0007669"/>
    <property type="project" value="UniProtKB-SubCell"/>
</dbReference>
<evidence type="ECO:0000313" key="13">
    <source>
        <dbReference type="EMBL" id="PIT90619.1"/>
    </source>
</evidence>
<keyword evidence="8" id="KW-0238">DNA-binding</keyword>
<evidence type="ECO:0000256" key="9">
    <source>
        <dbReference type="PIRNR" id="PIRNR000804"/>
    </source>
</evidence>
<dbReference type="Proteomes" id="UP000230543">
    <property type="component" value="Unassembled WGS sequence"/>
</dbReference>
<dbReference type="PANTHER" id="PTHR30478:SF0">
    <property type="entry name" value="BETA SLIDING CLAMP"/>
    <property type="match status" value="1"/>
</dbReference>
<feature type="domain" description="DNA polymerase III beta sliding clamp central" evidence="11">
    <location>
        <begin position="130"/>
        <end position="244"/>
    </location>
</feature>
<organism evidence="13 14">
    <name type="scientific">Candidatus Komeilibacteria bacterium CG10_big_fil_rev_8_21_14_0_10_41_13</name>
    <dbReference type="NCBI Taxonomy" id="1974476"/>
    <lineage>
        <taxon>Bacteria</taxon>
        <taxon>Candidatus Komeiliibacteriota</taxon>
    </lineage>
</organism>
<keyword evidence="6 9" id="KW-0235">DNA replication</keyword>
<dbReference type="SMART" id="SM00480">
    <property type="entry name" value="POL3Bc"/>
    <property type="match status" value="1"/>
</dbReference>
<dbReference type="InterPro" id="IPR022637">
    <property type="entry name" value="DNA_polIII_beta_cen"/>
</dbReference>
<keyword evidence="5 9" id="KW-0548">Nucleotidyltransferase</keyword>
<accession>A0A2M6WCU1</accession>
<comment type="function">
    <text evidence="9">Confers DNA tethering and processivity to DNA polymerases and other proteins. Acts as a clamp, forming a ring around DNA (a reaction catalyzed by the clamp-loading complex) which diffuses in an ATP-independent manner freely and bidirectionally along dsDNA. Initially characterized for its ability to contact the catalytic subunit of DNA polymerase III (Pol III), a complex, multichain enzyme responsible for most of the replicative synthesis in bacteria; Pol III exhibits 3'-5' exonuclease proofreading activity. The beta chain is required for initiation of replication as well as for processivity of DNA replication.</text>
</comment>
<dbReference type="GO" id="GO:0008408">
    <property type="term" value="F:3'-5' exonuclease activity"/>
    <property type="evidence" value="ECO:0007669"/>
    <property type="project" value="InterPro"/>
</dbReference>
<protein>
    <recommendedName>
        <fullName evidence="9">Beta sliding clamp</fullName>
    </recommendedName>
</protein>
<evidence type="ECO:0000256" key="8">
    <source>
        <dbReference type="ARBA" id="ARBA00023125"/>
    </source>
</evidence>
<evidence type="ECO:0000256" key="6">
    <source>
        <dbReference type="ARBA" id="ARBA00022705"/>
    </source>
</evidence>
<gene>
    <name evidence="13" type="primary">dnaN</name>
    <name evidence="13" type="ORF">COU22_01140</name>
</gene>
<dbReference type="Gene3D" id="3.70.10.10">
    <property type="match status" value="1"/>
</dbReference>
<keyword evidence="3 9" id="KW-0963">Cytoplasm</keyword>
<dbReference type="InterPro" id="IPR001001">
    <property type="entry name" value="DNA_polIII_beta"/>
</dbReference>
<comment type="similarity">
    <text evidence="2 9">Belongs to the beta sliding clamp family.</text>
</comment>
<dbReference type="InterPro" id="IPR046938">
    <property type="entry name" value="DNA_clamp_sf"/>
</dbReference>
<dbReference type="InterPro" id="IPR022634">
    <property type="entry name" value="DNA_polIII_beta_N"/>
</dbReference>
<evidence type="ECO:0000256" key="5">
    <source>
        <dbReference type="ARBA" id="ARBA00022695"/>
    </source>
</evidence>
<feature type="domain" description="DNA polymerase III beta sliding clamp C-terminal" evidence="12">
    <location>
        <begin position="247"/>
        <end position="368"/>
    </location>
</feature>
<evidence type="ECO:0000256" key="2">
    <source>
        <dbReference type="ARBA" id="ARBA00010752"/>
    </source>
</evidence>
<sequence length="369" mass="40527">MKFTCTQENFNRGLLIASHIANRNVTLPILNNVLIKASSGLITLSTTNLEIGITAVIRGKVEQEGEFTVQAKLIADYVNLLPKENIGFELANQTLKIECGNHKTAIKGTEAGDFPEIPEIEDGQEVILKVGDLKSSLSQVLFAVSIDESRPEISGVLFSFSGGILTMIGTDSYRLAEKKISLVKGLNSPKQVIVPLRTLQEAHRILSEAGDQQLTLVLNDNQILFKLNDEVKLTSRLVEGQYPDYQQIIPETSKTQAKVKAGELVRVIKSAALFCKPGINDVNLKFFPDKSEIVVSSINSSVGENIASQQSEISGDANEVVFNYRYLLDGLNNLPDNEVILEIVSDSAPGILRPEKGDDYLYIIMPIRQ</sequence>
<evidence type="ECO:0000259" key="11">
    <source>
        <dbReference type="Pfam" id="PF02767"/>
    </source>
</evidence>
<dbReference type="NCBIfam" id="TIGR00663">
    <property type="entry name" value="dnan"/>
    <property type="match status" value="1"/>
</dbReference>
<proteinExistence type="inferred from homology"/>
<dbReference type="CDD" id="cd00140">
    <property type="entry name" value="beta_clamp"/>
    <property type="match status" value="1"/>
</dbReference>
<comment type="subunit">
    <text evidence="9">Forms a ring-shaped head-to-tail homodimer around DNA.</text>
</comment>
<dbReference type="GO" id="GO:0003887">
    <property type="term" value="F:DNA-directed DNA polymerase activity"/>
    <property type="evidence" value="ECO:0007669"/>
    <property type="project" value="UniProtKB-UniRule"/>
</dbReference>
<name>A0A2M6WCU1_9BACT</name>
<evidence type="ECO:0000256" key="1">
    <source>
        <dbReference type="ARBA" id="ARBA00004496"/>
    </source>
</evidence>
<evidence type="ECO:0000256" key="7">
    <source>
        <dbReference type="ARBA" id="ARBA00022932"/>
    </source>
</evidence>
<dbReference type="InterPro" id="IPR022635">
    <property type="entry name" value="DNA_polIII_beta_C"/>
</dbReference>
<feature type="domain" description="DNA polymerase III beta sliding clamp N-terminal" evidence="10">
    <location>
        <begin position="1"/>
        <end position="118"/>
    </location>
</feature>
<reference evidence="14" key="1">
    <citation type="submission" date="2017-09" db="EMBL/GenBank/DDBJ databases">
        <title>Depth-based differentiation of microbial function through sediment-hosted aquifers and enrichment of novel symbionts in the deep terrestrial subsurface.</title>
        <authorList>
            <person name="Probst A.J."/>
            <person name="Ladd B."/>
            <person name="Jarett J.K."/>
            <person name="Geller-Mcgrath D.E."/>
            <person name="Sieber C.M.K."/>
            <person name="Emerson J.B."/>
            <person name="Anantharaman K."/>
            <person name="Thomas B.C."/>
            <person name="Malmstrom R."/>
            <person name="Stieglmeier M."/>
            <person name="Klingl A."/>
            <person name="Woyke T."/>
            <person name="Ryan C.M."/>
            <person name="Banfield J.F."/>
        </authorList>
    </citation>
    <scope>NUCLEOTIDE SEQUENCE [LARGE SCALE GENOMIC DNA]</scope>
</reference>
<evidence type="ECO:0000259" key="12">
    <source>
        <dbReference type="Pfam" id="PF02768"/>
    </source>
</evidence>
<dbReference type="Pfam" id="PF00712">
    <property type="entry name" value="DNA_pol3_beta"/>
    <property type="match status" value="1"/>
</dbReference>
<dbReference type="GO" id="GO:0006271">
    <property type="term" value="P:DNA strand elongation involved in DNA replication"/>
    <property type="evidence" value="ECO:0007669"/>
    <property type="project" value="TreeGrafter"/>
</dbReference>
<comment type="caution">
    <text evidence="13">The sequence shown here is derived from an EMBL/GenBank/DDBJ whole genome shotgun (WGS) entry which is preliminary data.</text>
</comment>
<dbReference type="GO" id="GO:0009360">
    <property type="term" value="C:DNA polymerase III complex"/>
    <property type="evidence" value="ECO:0007669"/>
    <property type="project" value="InterPro"/>
</dbReference>
<dbReference type="EMBL" id="PFBO01000035">
    <property type="protein sequence ID" value="PIT90619.1"/>
    <property type="molecule type" value="Genomic_DNA"/>
</dbReference>
<evidence type="ECO:0000256" key="4">
    <source>
        <dbReference type="ARBA" id="ARBA00022679"/>
    </source>
</evidence>
<evidence type="ECO:0000259" key="10">
    <source>
        <dbReference type="Pfam" id="PF00712"/>
    </source>
</evidence>
<keyword evidence="4 9" id="KW-0808">Transferase</keyword>
<keyword evidence="7 9" id="KW-0239">DNA-directed DNA polymerase</keyword>
<dbReference type="PIRSF" id="PIRSF000804">
    <property type="entry name" value="DNA_pol_III_b"/>
    <property type="match status" value="1"/>
</dbReference>
<dbReference type="Pfam" id="PF02768">
    <property type="entry name" value="DNA_pol3_beta_3"/>
    <property type="match status" value="1"/>
</dbReference>